<accession>A0A918KM80</accession>
<dbReference type="RefSeq" id="WP_189584562.1">
    <property type="nucleotide sequence ID" value="NZ_BMYV01000002.1"/>
</dbReference>
<feature type="domain" description="Peptidase S24/S26A/S26B/S26C" evidence="4">
    <location>
        <begin position="85"/>
        <end position="204"/>
    </location>
</feature>
<keyword evidence="3" id="KW-0804">Transcription</keyword>
<evidence type="ECO:0000256" key="2">
    <source>
        <dbReference type="ARBA" id="ARBA00023125"/>
    </source>
</evidence>
<proteinExistence type="predicted"/>
<dbReference type="SUPFAM" id="SSF51306">
    <property type="entry name" value="LexA/Signal peptidase"/>
    <property type="match status" value="1"/>
</dbReference>
<keyword evidence="2 5" id="KW-0238">DNA-binding</keyword>
<dbReference type="Pfam" id="PF00717">
    <property type="entry name" value="Peptidase_S24"/>
    <property type="match status" value="1"/>
</dbReference>
<evidence type="ECO:0000313" key="5">
    <source>
        <dbReference type="EMBL" id="GGX68525.1"/>
    </source>
</evidence>
<dbReference type="EMBL" id="BMYV01000002">
    <property type="protein sequence ID" value="GGX68525.1"/>
    <property type="molecule type" value="Genomic_DNA"/>
</dbReference>
<dbReference type="PANTHER" id="PTHR40661:SF3">
    <property type="entry name" value="FELS-1 PROPHAGE TRANSCRIPTIONAL REGULATOR"/>
    <property type="match status" value="1"/>
</dbReference>
<dbReference type="InterPro" id="IPR015927">
    <property type="entry name" value="Peptidase_S24_S26A/B/C"/>
</dbReference>
<dbReference type="InterPro" id="IPR036286">
    <property type="entry name" value="LexA/Signal_pep-like_sf"/>
</dbReference>
<comment type="caution">
    <text evidence="5">The sequence shown here is derived from an EMBL/GenBank/DDBJ whole genome shotgun (WGS) entry which is preliminary data.</text>
</comment>
<sequence>MLSHAEIWGALDRLATKQSISPSRLARDAGLDATSFNKSKRITSSGKPRWPSTESISKVLRTVGMDFEDFASMAKNKGATGPAIPVIGLAQAGDEGYFDDAGFPCGGSWEDVRIPGELDDNVYALEIAGDSMDPVFRAGDKVLVAPNATVRRGDRVVVKTNAGEVMAKELRKLTEAVVELVSLNTEYEDRTLARQDIQWIGRIIWVSQ</sequence>
<gene>
    <name evidence="5" type="ORF">GCM10011309_17890</name>
</gene>
<dbReference type="AlphaFoldDB" id="A0A918KM80"/>
<dbReference type="Gene3D" id="2.10.109.10">
    <property type="entry name" value="Umud Fragment, subunit A"/>
    <property type="match status" value="1"/>
</dbReference>
<keyword evidence="1" id="KW-0805">Transcription regulation</keyword>
<evidence type="ECO:0000313" key="6">
    <source>
        <dbReference type="Proteomes" id="UP000600865"/>
    </source>
</evidence>
<dbReference type="PANTHER" id="PTHR40661">
    <property type="match status" value="1"/>
</dbReference>
<dbReference type="CDD" id="cd06529">
    <property type="entry name" value="S24_LexA-like"/>
    <property type="match status" value="1"/>
</dbReference>
<evidence type="ECO:0000256" key="1">
    <source>
        <dbReference type="ARBA" id="ARBA00023015"/>
    </source>
</evidence>
<evidence type="ECO:0000256" key="3">
    <source>
        <dbReference type="ARBA" id="ARBA00023163"/>
    </source>
</evidence>
<evidence type="ECO:0000259" key="4">
    <source>
        <dbReference type="Pfam" id="PF00717"/>
    </source>
</evidence>
<dbReference type="Proteomes" id="UP000600865">
    <property type="component" value="Unassembled WGS sequence"/>
</dbReference>
<protein>
    <submittedName>
        <fullName evidence="5">DNA-binding protein</fullName>
    </submittedName>
</protein>
<reference evidence="5 6" key="1">
    <citation type="journal article" date="2014" name="Int. J. Syst. Evol. Microbiol.">
        <title>Complete genome sequence of Corynebacterium casei LMG S-19264T (=DSM 44701T), isolated from a smear-ripened cheese.</title>
        <authorList>
            <consortium name="US DOE Joint Genome Institute (JGI-PGF)"/>
            <person name="Walter F."/>
            <person name="Albersmeier A."/>
            <person name="Kalinowski J."/>
            <person name="Ruckert C."/>
        </authorList>
    </citation>
    <scope>NUCLEOTIDE SEQUENCE [LARGE SCALE GENOMIC DNA]</scope>
    <source>
        <strain evidence="5 6">KCTC 23968</strain>
    </source>
</reference>
<organism evidence="5 6">
    <name type="scientific">Litorimonas cladophorae</name>
    <dbReference type="NCBI Taxonomy" id="1220491"/>
    <lineage>
        <taxon>Bacteria</taxon>
        <taxon>Pseudomonadati</taxon>
        <taxon>Pseudomonadota</taxon>
        <taxon>Alphaproteobacteria</taxon>
        <taxon>Maricaulales</taxon>
        <taxon>Robiginitomaculaceae</taxon>
    </lineage>
</organism>
<dbReference type="GO" id="GO:0003677">
    <property type="term" value="F:DNA binding"/>
    <property type="evidence" value="ECO:0007669"/>
    <property type="project" value="UniProtKB-KW"/>
</dbReference>
<dbReference type="InterPro" id="IPR039418">
    <property type="entry name" value="LexA-like"/>
</dbReference>
<keyword evidence="6" id="KW-1185">Reference proteome</keyword>
<name>A0A918KM80_9PROT</name>